<gene>
    <name evidence="3" type="ORF">CB5_LOCUS464</name>
</gene>
<sequence length="115" mass="11919">MPLASLSSSSLVPSAGMLLRPAPAKAAEEEDNDDESGDSRALSRAPRAIVAVTTEISMGGAGGGGGGGGDGGSVMRKVVASYAYVSIWIMLSFTVIVYNKYILDPKMYGWAFPSR</sequence>
<evidence type="ECO:0000256" key="1">
    <source>
        <dbReference type="SAM" id="MobiDB-lite"/>
    </source>
</evidence>
<reference evidence="3" key="1">
    <citation type="submission" date="2020-07" db="EMBL/GenBank/DDBJ databases">
        <authorList>
            <person name="Lin J."/>
        </authorList>
    </citation>
    <scope>NUCLEOTIDE SEQUENCE</scope>
</reference>
<name>A0A6V7NFB3_ANACO</name>
<keyword evidence="2" id="KW-0812">Transmembrane</keyword>
<evidence type="ECO:0000256" key="2">
    <source>
        <dbReference type="SAM" id="Phobius"/>
    </source>
</evidence>
<dbReference type="EMBL" id="LR862129">
    <property type="protein sequence ID" value="CAD1817253.1"/>
    <property type="molecule type" value="Genomic_DNA"/>
</dbReference>
<accession>A0A6V7NFB3</accession>
<keyword evidence="2" id="KW-1133">Transmembrane helix</keyword>
<evidence type="ECO:0000313" key="3">
    <source>
        <dbReference type="EMBL" id="CAD1817253.1"/>
    </source>
</evidence>
<feature type="transmembrane region" description="Helical" evidence="2">
    <location>
        <begin position="79"/>
        <end position="98"/>
    </location>
</feature>
<organism evidence="3">
    <name type="scientific">Ananas comosus var. bracteatus</name>
    <name type="common">red pineapple</name>
    <dbReference type="NCBI Taxonomy" id="296719"/>
    <lineage>
        <taxon>Eukaryota</taxon>
        <taxon>Viridiplantae</taxon>
        <taxon>Streptophyta</taxon>
        <taxon>Embryophyta</taxon>
        <taxon>Tracheophyta</taxon>
        <taxon>Spermatophyta</taxon>
        <taxon>Magnoliopsida</taxon>
        <taxon>Liliopsida</taxon>
        <taxon>Poales</taxon>
        <taxon>Bromeliaceae</taxon>
        <taxon>Bromelioideae</taxon>
        <taxon>Ananas</taxon>
    </lineage>
</organism>
<feature type="region of interest" description="Disordered" evidence="1">
    <location>
        <begin position="22"/>
        <end position="46"/>
    </location>
</feature>
<proteinExistence type="predicted"/>
<protein>
    <submittedName>
        <fullName evidence="3">Uncharacterized protein</fullName>
    </submittedName>
</protein>
<keyword evidence="2" id="KW-0472">Membrane</keyword>
<dbReference type="AlphaFoldDB" id="A0A6V7NFB3"/>